<dbReference type="EMBL" id="CADCXU010007165">
    <property type="protein sequence ID" value="CAA9998511.1"/>
    <property type="molecule type" value="Genomic_DNA"/>
</dbReference>
<protein>
    <submittedName>
        <fullName evidence="1">Uncharacterized protein</fullName>
    </submittedName>
</protein>
<accession>A0A6H5G6X3</accession>
<evidence type="ECO:0000313" key="2">
    <source>
        <dbReference type="Proteomes" id="UP000479000"/>
    </source>
</evidence>
<sequence>MTIFYFCSSVTSGNLWAIFRSNIGWLRTKLCTNSIQHLPLLKKAEDQLFLESFSNLAGNTINRDKQCLDWYWLGIPKRRHWADFSEPTFTTQRSCVLSRFYSMPLSGTRCCSARYGKPGNRQESSFLWNKTDAAAELWWTKEASPYCSSGMWTDSWQAHLFTLTLPHGHLSMITHPSRASSYYLVPQPTDASCCPSTARIYRRPILLAMHSMDT</sequence>
<name>A0A6H5G6X3_9HEMI</name>
<reference evidence="1 2" key="1">
    <citation type="submission" date="2020-02" db="EMBL/GenBank/DDBJ databases">
        <authorList>
            <person name="Ferguson B K."/>
        </authorList>
    </citation>
    <scope>NUCLEOTIDE SEQUENCE [LARGE SCALE GENOMIC DNA]</scope>
</reference>
<evidence type="ECO:0000313" key="1">
    <source>
        <dbReference type="EMBL" id="CAA9998511.1"/>
    </source>
</evidence>
<organism evidence="1 2">
    <name type="scientific">Nesidiocoris tenuis</name>
    <dbReference type="NCBI Taxonomy" id="355587"/>
    <lineage>
        <taxon>Eukaryota</taxon>
        <taxon>Metazoa</taxon>
        <taxon>Ecdysozoa</taxon>
        <taxon>Arthropoda</taxon>
        <taxon>Hexapoda</taxon>
        <taxon>Insecta</taxon>
        <taxon>Pterygota</taxon>
        <taxon>Neoptera</taxon>
        <taxon>Paraneoptera</taxon>
        <taxon>Hemiptera</taxon>
        <taxon>Heteroptera</taxon>
        <taxon>Panheteroptera</taxon>
        <taxon>Cimicomorpha</taxon>
        <taxon>Miridae</taxon>
        <taxon>Dicyphina</taxon>
        <taxon>Nesidiocoris</taxon>
    </lineage>
</organism>
<keyword evidence="2" id="KW-1185">Reference proteome</keyword>
<dbReference type="AlphaFoldDB" id="A0A6H5G6X3"/>
<gene>
    <name evidence="1" type="ORF">NTEN_LOCUS4794</name>
</gene>
<dbReference type="Proteomes" id="UP000479000">
    <property type="component" value="Unassembled WGS sequence"/>
</dbReference>
<proteinExistence type="predicted"/>